<dbReference type="InParanoid" id="A0A0H2RD88"/>
<gene>
    <name evidence="11" type="ORF">SCHPADRAFT_565518</name>
</gene>
<evidence type="ECO:0000256" key="4">
    <source>
        <dbReference type="ARBA" id="ARBA00022692"/>
    </source>
</evidence>
<comment type="similarity">
    <text evidence="2">Belongs to the G-protein coupled receptor 4 family.</text>
</comment>
<evidence type="ECO:0000256" key="2">
    <source>
        <dbReference type="ARBA" id="ARBA00011085"/>
    </source>
</evidence>
<dbReference type="EMBL" id="KQ086055">
    <property type="protein sequence ID" value="KLO09467.1"/>
    <property type="molecule type" value="Genomic_DNA"/>
</dbReference>
<dbReference type="PANTHER" id="PTHR28097">
    <property type="entry name" value="PHEROMONE A FACTOR RECEPTOR"/>
    <property type="match status" value="1"/>
</dbReference>
<reference evidence="11 12" key="1">
    <citation type="submission" date="2015-04" db="EMBL/GenBank/DDBJ databases">
        <title>Complete genome sequence of Schizopora paradoxa KUC8140, a cosmopolitan wood degrader in East Asia.</title>
        <authorList>
            <consortium name="DOE Joint Genome Institute"/>
            <person name="Min B."/>
            <person name="Park H."/>
            <person name="Jang Y."/>
            <person name="Kim J.-J."/>
            <person name="Kim K.H."/>
            <person name="Pangilinan J."/>
            <person name="Lipzen A."/>
            <person name="Riley R."/>
            <person name="Grigoriev I.V."/>
            <person name="Spatafora J.W."/>
            <person name="Choi I.-G."/>
        </authorList>
    </citation>
    <scope>NUCLEOTIDE SEQUENCE [LARGE SCALE GENOMIC DNA]</scope>
    <source>
        <strain evidence="11 12">KUC8140</strain>
    </source>
</reference>
<sequence length="192" mass="21944">MICIHLYRVARLRDSIKNSEKQRRKSMIYELLLILGLPVLVMALFIVVQPLRFQIFEELGCDFSTYSYVGYIIQTAPQISASVGCVILAPLTLRTFWRHRKEMNEFLTTNRNVTHSKYYRLMVIACLDTIFNLPVAITLLLMEIIKGRAYGLDSPYISSVGRTCTTAKAGCFQDYRSVLFCRCPPVSGARRG</sequence>
<evidence type="ECO:0000256" key="3">
    <source>
        <dbReference type="ARBA" id="ARBA00022507"/>
    </source>
</evidence>
<dbReference type="PANTHER" id="PTHR28097:SF1">
    <property type="entry name" value="PHEROMONE A FACTOR RECEPTOR"/>
    <property type="match status" value="1"/>
</dbReference>
<dbReference type="GO" id="GO:0000750">
    <property type="term" value="P:pheromone-dependent signal transduction involved in conjugation with cellular fusion"/>
    <property type="evidence" value="ECO:0007669"/>
    <property type="project" value="TreeGrafter"/>
</dbReference>
<evidence type="ECO:0000256" key="10">
    <source>
        <dbReference type="SAM" id="Phobius"/>
    </source>
</evidence>
<dbReference type="AlphaFoldDB" id="A0A0H2RD88"/>
<feature type="transmembrane region" description="Helical" evidence="10">
    <location>
        <begin position="27"/>
        <end position="48"/>
    </location>
</feature>
<accession>A0A0H2RD88</accession>
<keyword evidence="9" id="KW-0807">Transducer</keyword>
<dbReference type="Pfam" id="PF02076">
    <property type="entry name" value="STE3"/>
    <property type="match status" value="1"/>
</dbReference>
<organism evidence="11 12">
    <name type="scientific">Schizopora paradoxa</name>
    <dbReference type="NCBI Taxonomy" id="27342"/>
    <lineage>
        <taxon>Eukaryota</taxon>
        <taxon>Fungi</taxon>
        <taxon>Dikarya</taxon>
        <taxon>Basidiomycota</taxon>
        <taxon>Agaricomycotina</taxon>
        <taxon>Agaricomycetes</taxon>
        <taxon>Hymenochaetales</taxon>
        <taxon>Schizoporaceae</taxon>
        <taxon>Schizopora</taxon>
    </lineage>
</organism>
<feature type="transmembrane region" description="Helical" evidence="10">
    <location>
        <begin position="68"/>
        <end position="97"/>
    </location>
</feature>
<dbReference type="InterPro" id="IPR001499">
    <property type="entry name" value="GPCR_STE3"/>
</dbReference>
<keyword evidence="3" id="KW-0589">Pheromone response</keyword>
<dbReference type="Proteomes" id="UP000053477">
    <property type="component" value="Unassembled WGS sequence"/>
</dbReference>
<evidence type="ECO:0000256" key="8">
    <source>
        <dbReference type="ARBA" id="ARBA00023170"/>
    </source>
</evidence>
<keyword evidence="8" id="KW-0675">Receptor</keyword>
<dbReference type="GO" id="GO:0004932">
    <property type="term" value="F:mating-type factor pheromone receptor activity"/>
    <property type="evidence" value="ECO:0007669"/>
    <property type="project" value="InterPro"/>
</dbReference>
<keyword evidence="5 10" id="KW-1133">Transmembrane helix</keyword>
<evidence type="ECO:0000256" key="7">
    <source>
        <dbReference type="ARBA" id="ARBA00023136"/>
    </source>
</evidence>
<dbReference type="OrthoDB" id="2874149at2759"/>
<proteinExistence type="inferred from homology"/>
<evidence type="ECO:0000313" key="12">
    <source>
        <dbReference type="Proteomes" id="UP000053477"/>
    </source>
</evidence>
<keyword evidence="4 10" id="KW-0812">Transmembrane</keyword>
<name>A0A0H2RD88_9AGAM</name>
<evidence type="ECO:0000313" key="11">
    <source>
        <dbReference type="EMBL" id="KLO09467.1"/>
    </source>
</evidence>
<protein>
    <submittedName>
        <fullName evidence="11">STE3-domain-containing protein</fullName>
    </submittedName>
</protein>
<evidence type="ECO:0000256" key="6">
    <source>
        <dbReference type="ARBA" id="ARBA00023040"/>
    </source>
</evidence>
<evidence type="ECO:0000256" key="5">
    <source>
        <dbReference type="ARBA" id="ARBA00022989"/>
    </source>
</evidence>
<comment type="subcellular location">
    <subcellularLocation>
        <location evidence="1">Membrane</location>
        <topology evidence="1">Multi-pass membrane protein</topology>
    </subcellularLocation>
</comment>
<evidence type="ECO:0000256" key="1">
    <source>
        <dbReference type="ARBA" id="ARBA00004141"/>
    </source>
</evidence>
<keyword evidence="7 10" id="KW-0472">Membrane</keyword>
<feature type="transmembrane region" description="Helical" evidence="10">
    <location>
        <begin position="118"/>
        <end position="142"/>
    </location>
</feature>
<dbReference type="GO" id="GO:0005886">
    <property type="term" value="C:plasma membrane"/>
    <property type="evidence" value="ECO:0007669"/>
    <property type="project" value="TreeGrafter"/>
</dbReference>
<keyword evidence="12" id="KW-1185">Reference proteome</keyword>
<evidence type="ECO:0000256" key="9">
    <source>
        <dbReference type="ARBA" id="ARBA00023224"/>
    </source>
</evidence>
<keyword evidence="6" id="KW-0297">G-protein coupled receptor</keyword>
<dbReference type="PRINTS" id="PR00899">
    <property type="entry name" value="GPCRSTE3"/>
</dbReference>